<dbReference type="GO" id="GO:0016787">
    <property type="term" value="F:hydrolase activity"/>
    <property type="evidence" value="ECO:0007669"/>
    <property type="project" value="UniProtKB-KW"/>
</dbReference>
<proteinExistence type="predicted"/>
<evidence type="ECO:0000256" key="3">
    <source>
        <dbReference type="ARBA" id="ARBA00022801"/>
    </source>
</evidence>
<keyword evidence="3" id="KW-0378">Hydrolase</keyword>
<keyword evidence="6" id="KW-0238">DNA-binding</keyword>
<keyword evidence="2" id="KW-0227">DNA damage</keyword>
<evidence type="ECO:0000259" key="8">
    <source>
        <dbReference type="PROSITE" id="PS51192"/>
    </source>
</evidence>
<dbReference type="Pfam" id="PF00271">
    <property type="entry name" value="Helicase_C"/>
    <property type="match status" value="1"/>
</dbReference>
<evidence type="ECO:0000256" key="2">
    <source>
        <dbReference type="ARBA" id="ARBA00022763"/>
    </source>
</evidence>
<dbReference type="Gene3D" id="3.40.50.300">
    <property type="entry name" value="P-loop containing nucleotide triphosphate hydrolases"/>
    <property type="match status" value="2"/>
</dbReference>
<dbReference type="GO" id="GO:0003678">
    <property type="term" value="F:DNA helicase activity"/>
    <property type="evidence" value="ECO:0007669"/>
    <property type="project" value="TreeGrafter"/>
</dbReference>
<dbReference type="SMART" id="SM00490">
    <property type="entry name" value="HELICc"/>
    <property type="match status" value="1"/>
</dbReference>
<keyword evidence="7" id="KW-0234">DNA repair</keyword>
<protein>
    <submittedName>
        <fullName evidence="10">ATP-dependent DNA helicase RecG</fullName>
    </submittedName>
</protein>
<accession>A0A0G1IPY3</accession>
<dbReference type="PANTHER" id="PTHR47964:SF1">
    <property type="entry name" value="ATP-DEPENDENT DNA HELICASE HOMOLOG RECG, CHLOROPLASTIC"/>
    <property type="match status" value="1"/>
</dbReference>
<dbReference type="GO" id="GO:0005524">
    <property type="term" value="F:ATP binding"/>
    <property type="evidence" value="ECO:0007669"/>
    <property type="project" value="UniProtKB-KW"/>
</dbReference>
<evidence type="ECO:0000259" key="9">
    <source>
        <dbReference type="PROSITE" id="PS51194"/>
    </source>
</evidence>
<keyword evidence="5" id="KW-0067">ATP-binding</keyword>
<name>A0A0G1IPY3_9BACT</name>
<feature type="domain" description="Helicase C-terminal" evidence="9">
    <location>
        <begin position="149"/>
        <end position="297"/>
    </location>
</feature>
<dbReference type="PANTHER" id="PTHR47964">
    <property type="entry name" value="ATP-DEPENDENT DNA HELICASE HOMOLOG RECG, CHLOROPLASTIC"/>
    <property type="match status" value="1"/>
</dbReference>
<evidence type="ECO:0000256" key="4">
    <source>
        <dbReference type="ARBA" id="ARBA00022806"/>
    </source>
</evidence>
<sequence>MGAPTQILANQHFETLENLLSPFKARVSLITSAVKKTNLGRSDVIVGTHSLIHNKVDFDKVALVVIDEQHKFGVEQRTHLVRLTATAPHVLTMTATPIPRTVALTLYGDLDLSVLTEMPKGRKKITTWLVPIEKRQNAYKWVGEQISQKKIQAFVVCPLIDVSDKESMENVKAVKKEFEAIKKSLPNFTVGLLHSKLKNKQRESVIAKFKKGAVDILVSTPVIEVGIDIPNATIMVIEDADRFGLAQLHQLRGRVGRGKQKSYCLLFTENSSQKVEKRLSALRTSLSGFELAEMDLNLRGPGEVFGTRQHGFPELKIASWQDIDLIKKTKELAQEMLEI</sequence>
<dbReference type="PATRIC" id="fig|1618580.3.peg.111"/>
<dbReference type="PROSITE" id="PS51192">
    <property type="entry name" value="HELICASE_ATP_BIND_1"/>
    <property type="match status" value="1"/>
</dbReference>
<reference evidence="10 11" key="1">
    <citation type="journal article" date="2015" name="Nature">
        <title>rRNA introns, odd ribosomes, and small enigmatic genomes across a large radiation of phyla.</title>
        <authorList>
            <person name="Brown C.T."/>
            <person name="Hug L.A."/>
            <person name="Thomas B.C."/>
            <person name="Sharon I."/>
            <person name="Castelle C.J."/>
            <person name="Singh A."/>
            <person name="Wilkins M.J."/>
            <person name="Williams K.H."/>
            <person name="Banfield J.F."/>
        </authorList>
    </citation>
    <scope>NUCLEOTIDE SEQUENCE [LARGE SCALE GENOMIC DNA]</scope>
</reference>
<dbReference type="Pfam" id="PF00270">
    <property type="entry name" value="DEAD"/>
    <property type="match status" value="1"/>
</dbReference>
<dbReference type="InterPro" id="IPR045562">
    <property type="entry name" value="RecG_dom3_C"/>
</dbReference>
<dbReference type="GO" id="GO:0003677">
    <property type="term" value="F:DNA binding"/>
    <property type="evidence" value="ECO:0007669"/>
    <property type="project" value="UniProtKB-KW"/>
</dbReference>
<evidence type="ECO:0000256" key="7">
    <source>
        <dbReference type="ARBA" id="ARBA00023204"/>
    </source>
</evidence>
<dbReference type="InterPro" id="IPR047112">
    <property type="entry name" value="RecG/Mfd"/>
</dbReference>
<dbReference type="InterPro" id="IPR027417">
    <property type="entry name" value="P-loop_NTPase"/>
</dbReference>
<dbReference type="SUPFAM" id="SSF52540">
    <property type="entry name" value="P-loop containing nucleoside triphosphate hydrolases"/>
    <property type="match status" value="1"/>
</dbReference>
<dbReference type="InterPro" id="IPR001650">
    <property type="entry name" value="Helicase_C-like"/>
</dbReference>
<keyword evidence="4 10" id="KW-0347">Helicase</keyword>
<feature type="domain" description="Helicase ATP-binding" evidence="8">
    <location>
        <begin position="1"/>
        <end position="115"/>
    </location>
</feature>
<dbReference type="GO" id="GO:0006281">
    <property type="term" value="P:DNA repair"/>
    <property type="evidence" value="ECO:0007669"/>
    <property type="project" value="UniProtKB-KW"/>
</dbReference>
<dbReference type="InterPro" id="IPR011545">
    <property type="entry name" value="DEAD/DEAH_box_helicase_dom"/>
</dbReference>
<dbReference type="PROSITE" id="PS51194">
    <property type="entry name" value="HELICASE_CTER"/>
    <property type="match status" value="1"/>
</dbReference>
<gene>
    <name evidence="10" type="ORF">UW21_C0007G0004</name>
</gene>
<dbReference type="AlphaFoldDB" id="A0A0G1IPY3"/>
<organism evidence="10 11">
    <name type="scientific">Candidatus Woesebacteria bacterium GW2011_GWB1_44_11b</name>
    <dbReference type="NCBI Taxonomy" id="1618580"/>
    <lineage>
        <taxon>Bacteria</taxon>
        <taxon>Candidatus Woeseibacteriota</taxon>
    </lineage>
</organism>
<dbReference type="InterPro" id="IPR014001">
    <property type="entry name" value="Helicase_ATP-bd"/>
</dbReference>
<evidence type="ECO:0000313" key="11">
    <source>
        <dbReference type="Proteomes" id="UP000034192"/>
    </source>
</evidence>
<keyword evidence="1" id="KW-0547">Nucleotide-binding</keyword>
<evidence type="ECO:0000256" key="5">
    <source>
        <dbReference type="ARBA" id="ARBA00022840"/>
    </source>
</evidence>
<dbReference type="EMBL" id="LCHL01000007">
    <property type="protein sequence ID" value="KKT33842.1"/>
    <property type="molecule type" value="Genomic_DNA"/>
</dbReference>
<dbReference type="Pfam" id="PF19833">
    <property type="entry name" value="RecG_dom3_C"/>
    <property type="match status" value="1"/>
</dbReference>
<evidence type="ECO:0000256" key="6">
    <source>
        <dbReference type="ARBA" id="ARBA00023125"/>
    </source>
</evidence>
<comment type="caution">
    <text evidence="10">The sequence shown here is derived from an EMBL/GenBank/DDBJ whole genome shotgun (WGS) entry which is preliminary data.</text>
</comment>
<evidence type="ECO:0000313" key="10">
    <source>
        <dbReference type="EMBL" id="KKT33842.1"/>
    </source>
</evidence>
<dbReference type="Proteomes" id="UP000034192">
    <property type="component" value="Unassembled WGS sequence"/>
</dbReference>
<evidence type="ECO:0000256" key="1">
    <source>
        <dbReference type="ARBA" id="ARBA00022741"/>
    </source>
</evidence>